<dbReference type="InterPro" id="IPR036249">
    <property type="entry name" value="Thioredoxin-like_sf"/>
</dbReference>
<feature type="region of interest" description="Disordered" evidence="2">
    <location>
        <begin position="99"/>
        <end position="122"/>
    </location>
</feature>
<protein>
    <recommendedName>
        <fullName evidence="5">Glutaredoxin domain-containing protein</fullName>
    </recommendedName>
</protein>
<dbReference type="InterPro" id="IPR006993">
    <property type="entry name" value="Glut_rich_SH3-bd"/>
</dbReference>
<dbReference type="SUPFAM" id="SSF52833">
    <property type="entry name" value="Thioredoxin-like"/>
    <property type="match status" value="1"/>
</dbReference>
<evidence type="ECO:0008006" key="5">
    <source>
        <dbReference type="Google" id="ProtNLM"/>
    </source>
</evidence>
<name>A0AAW0Z5V2_9TREE</name>
<comment type="caution">
    <text evidence="3">The sequence shown here is derived from an EMBL/GenBank/DDBJ whole genome shotgun (WGS) entry which is preliminary data.</text>
</comment>
<accession>A0AAW0Z5V2</accession>
<feature type="compositionally biased region" description="Basic and acidic residues" evidence="2">
    <location>
        <begin position="298"/>
        <end position="343"/>
    </location>
</feature>
<dbReference type="InterPro" id="IPR051033">
    <property type="entry name" value="SH3BGR"/>
</dbReference>
<comment type="similarity">
    <text evidence="1">Belongs to the SH3BGR family.</text>
</comment>
<feature type="compositionally biased region" description="Basic and acidic residues" evidence="2">
    <location>
        <begin position="262"/>
        <end position="289"/>
    </location>
</feature>
<dbReference type="RefSeq" id="XP_066805828.1">
    <property type="nucleotide sequence ID" value="XM_066943286.1"/>
</dbReference>
<dbReference type="Proteomes" id="UP001388673">
    <property type="component" value="Unassembled WGS sequence"/>
</dbReference>
<dbReference type="PANTHER" id="PTHR12232">
    <property type="entry name" value="SH3 DOMAIN-BINDING GLUTAMIC ACID-RICH-LIKE PROTEIN"/>
    <property type="match status" value="1"/>
</dbReference>
<feature type="region of interest" description="Disordered" evidence="2">
    <location>
        <begin position="185"/>
        <end position="343"/>
    </location>
</feature>
<evidence type="ECO:0000256" key="1">
    <source>
        <dbReference type="ARBA" id="ARBA00007764"/>
    </source>
</evidence>
<evidence type="ECO:0000313" key="3">
    <source>
        <dbReference type="EMBL" id="KAK8869582.1"/>
    </source>
</evidence>
<organism evidence="3 4">
    <name type="scientific">Kwoniella newhampshirensis</name>
    <dbReference type="NCBI Taxonomy" id="1651941"/>
    <lineage>
        <taxon>Eukaryota</taxon>
        <taxon>Fungi</taxon>
        <taxon>Dikarya</taxon>
        <taxon>Basidiomycota</taxon>
        <taxon>Agaricomycotina</taxon>
        <taxon>Tremellomycetes</taxon>
        <taxon>Tremellales</taxon>
        <taxon>Cryptococcaceae</taxon>
        <taxon>Kwoniella</taxon>
    </lineage>
</organism>
<gene>
    <name evidence="3" type="ORF">IAR55_000149</name>
</gene>
<feature type="compositionally biased region" description="Basic and acidic residues" evidence="2">
    <location>
        <begin position="214"/>
        <end position="245"/>
    </location>
</feature>
<dbReference type="GO" id="GO:0005737">
    <property type="term" value="C:cytoplasm"/>
    <property type="evidence" value="ECO:0007669"/>
    <property type="project" value="TreeGrafter"/>
</dbReference>
<reference evidence="3 4" key="1">
    <citation type="journal article" date="2024" name="bioRxiv">
        <title>Comparative genomics of Cryptococcus and Kwoniella reveals pathogenesis evolution and contrasting karyotype dynamics via intercentromeric recombination or chromosome fusion.</title>
        <authorList>
            <person name="Coelho M.A."/>
            <person name="David-Palma M."/>
            <person name="Shea T."/>
            <person name="Bowers K."/>
            <person name="McGinley-Smith S."/>
            <person name="Mohammad A.W."/>
            <person name="Gnirke A."/>
            <person name="Yurkov A.M."/>
            <person name="Nowrousian M."/>
            <person name="Sun S."/>
            <person name="Cuomo C.A."/>
            <person name="Heitman J."/>
        </authorList>
    </citation>
    <scope>NUCLEOTIDE SEQUENCE [LARGE SCALE GENOMIC DNA]</scope>
    <source>
        <strain evidence="3 4">CBS 13917</strain>
    </source>
</reference>
<dbReference type="PROSITE" id="PS51354">
    <property type="entry name" value="GLUTAREDOXIN_2"/>
    <property type="match status" value="1"/>
</dbReference>
<proteinExistence type="inferred from homology"/>
<dbReference type="KEGG" id="kne:92177409"/>
<feature type="compositionally biased region" description="Low complexity" evidence="2">
    <location>
        <begin position="99"/>
        <end position="118"/>
    </location>
</feature>
<keyword evidence="4" id="KW-1185">Reference proteome</keyword>
<dbReference type="Gene3D" id="3.40.30.10">
    <property type="entry name" value="Glutaredoxin"/>
    <property type="match status" value="1"/>
</dbReference>
<dbReference type="AlphaFoldDB" id="A0AAW0Z5V2"/>
<dbReference type="Pfam" id="PF04908">
    <property type="entry name" value="SH3BGR"/>
    <property type="match status" value="1"/>
</dbReference>
<evidence type="ECO:0000256" key="2">
    <source>
        <dbReference type="SAM" id="MobiDB-lite"/>
    </source>
</evidence>
<dbReference type="GeneID" id="92177409"/>
<dbReference type="EMBL" id="JBCAWK010000001">
    <property type="protein sequence ID" value="KAK8869582.1"/>
    <property type="molecule type" value="Genomic_DNA"/>
</dbReference>
<dbReference type="PANTHER" id="PTHR12232:SF0">
    <property type="entry name" value="THIOREDOXIN DOMAIN-CONTAINING PROTEIN"/>
    <property type="match status" value="1"/>
</dbReference>
<sequence length="370" mass="39959">MAPPPVSIYVTSLTSAPKVRKYIELLRSSLRALEIPYEEHDLVMDEDAKKRWQRAKPPGVVVGLPGYLVGGEWVGTMEDFEDAVETQTLESFLKQDLDLSAPPATSSSSSSDLPESSSQRTVQEVELEKLMKEMTDQDLDQLIADLDVNDKSRADTAGTGIGNGIDTGGGTTCDPTFGARVGAGAGGSGMGGKGEDTGSELIDAALNGSGDAGVAKEKEGNLVEQVRAKVEPVHAEETTSKKVEGKVTGQETELGDEDKEDEASKQEGSAEKRGKGDTSEIKQMDKDLLDQILQETALDEKEDRDVARAEKSAVPDQEKKAKKRDQPVETRAEEVGIPDVRETEEGLLDELKKETLLEDKEEREIGQAIE</sequence>
<evidence type="ECO:0000313" key="4">
    <source>
        <dbReference type="Proteomes" id="UP001388673"/>
    </source>
</evidence>